<evidence type="ECO:0008006" key="5">
    <source>
        <dbReference type="Google" id="ProtNLM"/>
    </source>
</evidence>
<keyword evidence="2" id="KW-0472">Membrane</keyword>
<keyword evidence="2" id="KW-0812">Transmembrane</keyword>
<sequence>MNQKNVLLGVLGIGLVAVAQNLTPSMSVVFLGGKLPSLPLGIWLFIAFTLGLISSRLITIILQSADGVSEYTDEPETDSTRKTNIASNPVTDGSRSERSRSDQSGSSPQERNRSPGKNFFSKSKRSVNSEDDWEQTPKPPKEWEEERPNPVTWGNGEQDSQNTYRSVSKPPERPIEKPKDTVYDADYRVIIPPYGASAPPSTPPSAPKKEKDTTDWDTQDSNPSEDQDWV</sequence>
<dbReference type="EMBL" id="MLAW01000004">
    <property type="protein sequence ID" value="OJJ26794.1"/>
    <property type="molecule type" value="Genomic_DNA"/>
</dbReference>
<evidence type="ECO:0000256" key="2">
    <source>
        <dbReference type="SAM" id="Phobius"/>
    </source>
</evidence>
<feature type="compositionally biased region" description="Basic and acidic residues" evidence="1">
    <location>
        <begin position="139"/>
        <end position="148"/>
    </location>
</feature>
<keyword evidence="2" id="KW-1133">Transmembrane helix</keyword>
<feature type="compositionally biased region" description="Polar residues" evidence="1">
    <location>
        <begin position="82"/>
        <end position="91"/>
    </location>
</feature>
<feature type="transmembrane region" description="Helical" evidence="2">
    <location>
        <begin position="35"/>
        <end position="53"/>
    </location>
</feature>
<evidence type="ECO:0000256" key="1">
    <source>
        <dbReference type="SAM" id="MobiDB-lite"/>
    </source>
</evidence>
<dbReference type="STRING" id="1925591.BI308_03605"/>
<reference evidence="3" key="1">
    <citation type="submission" date="2016-10" db="EMBL/GenBank/DDBJ databases">
        <title>CRISPR-Cas defence system in Roseofilum reptotaenium: evidence of a bacteriophage-cyanobacterium arms race in the coral black band disease.</title>
        <authorList>
            <person name="Buerger P."/>
            <person name="Wood-Charlson E.M."/>
            <person name="Weynberg K.D."/>
            <person name="Willis B."/>
            <person name="Van Oppen M.J."/>
        </authorList>
    </citation>
    <scope>NUCLEOTIDE SEQUENCE [LARGE SCALE GENOMIC DNA]</scope>
    <source>
        <strain evidence="3">AO1-A</strain>
    </source>
</reference>
<proteinExistence type="predicted"/>
<dbReference type="AlphaFoldDB" id="A0A1L9QVV0"/>
<evidence type="ECO:0000313" key="3">
    <source>
        <dbReference type="EMBL" id="OJJ26794.1"/>
    </source>
</evidence>
<keyword evidence="4" id="KW-1185">Reference proteome</keyword>
<comment type="caution">
    <text evidence="3">The sequence shown here is derived from an EMBL/GenBank/DDBJ whole genome shotgun (WGS) entry which is preliminary data.</text>
</comment>
<gene>
    <name evidence="3" type="ORF">BI308_03605</name>
</gene>
<dbReference type="Proteomes" id="UP000183940">
    <property type="component" value="Unassembled WGS sequence"/>
</dbReference>
<organism evidence="3 4">
    <name type="scientific">Roseofilum reptotaenium AO1-A</name>
    <dbReference type="NCBI Taxonomy" id="1925591"/>
    <lineage>
        <taxon>Bacteria</taxon>
        <taxon>Bacillati</taxon>
        <taxon>Cyanobacteriota</taxon>
        <taxon>Cyanophyceae</taxon>
        <taxon>Desertifilales</taxon>
        <taxon>Desertifilaceae</taxon>
        <taxon>Roseofilum</taxon>
    </lineage>
</organism>
<feature type="region of interest" description="Disordered" evidence="1">
    <location>
        <begin position="69"/>
        <end position="230"/>
    </location>
</feature>
<accession>A0A1L9QVV0</accession>
<evidence type="ECO:0000313" key="4">
    <source>
        <dbReference type="Proteomes" id="UP000183940"/>
    </source>
</evidence>
<feature type="compositionally biased region" description="Acidic residues" evidence="1">
    <location>
        <begin position="215"/>
        <end position="230"/>
    </location>
</feature>
<protein>
    <recommendedName>
        <fullName evidence="5">Lipopolysaccharide assembly protein A domain-containing protein</fullName>
    </recommendedName>
</protein>
<feature type="compositionally biased region" description="Basic and acidic residues" evidence="1">
    <location>
        <begin position="170"/>
        <end position="187"/>
    </location>
</feature>
<name>A0A1L9QVV0_9CYAN</name>
<feature type="compositionally biased region" description="Polar residues" evidence="1">
    <location>
        <begin position="155"/>
        <end position="166"/>
    </location>
</feature>